<reference evidence="1" key="1">
    <citation type="submission" date="2013-04" db="EMBL/GenBank/DDBJ databases">
        <authorList>
            <person name="Qu J."/>
            <person name="Murali S.C."/>
            <person name="Bandaranaike D."/>
            <person name="Bellair M."/>
            <person name="Blankenburg K."/>
            <person name="Chao H."/>
            <person name="Dinh H."/>
            <person name="Doddapaneni H."/>
            <person name="Downs B."/>
            <person name="Dugan-Rocha S."/>
            <person name="Elkadiri S."/>
            <person name="Gnanaolivu R.D."/>
            <person name="Hernandez B."/>
            <person name="Javaid M."/>
            <person name="Jayaseelan J.C."/>
            <person name="Lee S."/>
            <person name="Li M."/>
            <person name="Ming W."/>
            <person name="Munidasa M."/>
            <person name="Muniz J."/>
            <person name="Nguyen L."/>
            <person name="Ongeri F."/>
            <person name="Osuji N."/>
            <person name="Pu L.-L."/>
            <person name="Puazo M."/>
            <person name="Qu C."/>
            <person name="Quiroz J."/>
            <person name="Raj R."/>
            <person name="Weissenberger G."/>
            <person name="Xin Y."/>
            <person name="Zou X."/>
            <person name="Han Y."/>
            <person name="Richards S."/>
            <person name="Worley K."/>
            <person name="Muzny D."/>
            <person name="Gibbs R."/>
        </authorList>
    </citation>
    <scope>NUCLEOTIDE SEQUENCE</scope>
    <source>
        <strain evidence="1">Sampled in the wild</strain>
    </source>
</reference>
<dbReference type="EMBL" id="KZ308900">
    <property type="protein sequence ID" value="KAG8235354.1"/>
    <property type="molecule type" value="Genomic_DNA"/>
</dbReference>
<gene>
    <name evidence="1" type="ORF">J437_LFUL015863</name>
</gene>
<organism evidence="1 2">
    <name type="scientific">Ladona fulva</name>
    <name type="common">Scarce chaser dragonfly</name>
    <name type="synonym">Libellula fulva</name>
    <dbReference type="NCBI Taxonomy" id="123851"/>
    <lineage>
        <taxon>Eukaryota</taxon>
        <taxon>Metazoa</taxon>
        <taxon>Ecdysozoa</taxon>
        <taxon>Arthropoda</taxon>
        <taxon>Hexapoda</taxon>
        <taxon>Insecta</taxon>
        <taxon>Pterygota</taxon>
        <taxon>Palaeoptera</taxon>
        <taxon>Odonata</taxon>
        <taxon>Epiprocta</taxon>
        <taxon>Anisoptera</taxon>
        <taxon>Libelluloidea</taxon>
        <taxon>Libellulidae</taxon>
        <taxon>Ladona</taxon>
    </lineage>
</organism>
<sequence length="134" mass="15018">MWEANSIARAFTAVTWPWLTQNGIRSHTSLWAGDRTCTRLHPDAPLHRTQNIQNTNEGGYENRASMVLESCCSPSVVICTLFLNPEISISVAVPNSAFWISPIKLNNPLLGLILESVDRLLLEWYLLVMVPSLI</sequence>
<evidence type="ECO:0000313" key="2">
    <source>
        <dbReference type="Proteomes" id="UP000792457"/>
    </source>
</evidence>
<reference evidence="1" key="2">
    <citation type="submission" date="2017-10" db="EMBL/GenBank/DDBJ databases">
        <title>Ladona fulva Genome sequencing and assembly.</title>
        <authorList>
            <person name="Murali S."/>
            <person name="Richards S."/>
            <person name="Bandaranaike D."/>
            <person name="Bellair M."/>
            <person name="Blankenburg K."/>
            <person name="Chao H."/>
            <person name="Dinh H."/>
            <person name="Doddapaneni H."/>
            <person name="Dugan-Rocha S."/>
            <person name="Elkadiri S."/>
            <person name="Gnanaolivu R."/>
            <person name="Hernandez B."/>
            <person name="Skinner E."/>
            <person name="Javaid M."/>
            <person name="Lee S."/>
            <person name="Li M."/>
            <person name="Ming W."/>
            <person name="Munidasa M."/>
            <person name="Muniz J."/>
            <person name="Nguyen L."/>
            <person name="Hughes D."/>
            <person name="Osuji N."/>
            <person name="Pu L.-L."/>
            <person name="Puazo M."/>
            <person name="Qu C."/>
            <person name="Quiroz J."/>
            <person name="Raj R."/>
            <person name="Weissenberger G."/>
            <person name="Xin Y."/>
            <person name="Zou X."/>
            <person name="Han Y."/>
            <person name="Worley K."/>
            <person name="Muzny D."/>
            <person name="Gibbs R."/>
        </authorList>
    </citation>
    <scope>NUCLEOTIDE SEQUENCE</scope>
    <source>
        <strain evidence="1">Sampled in the wild</strain>
    </source>
</reference>
<proteinExistence type="predicted"/>
<protein>
    <submittedName>
        <fullName evidence="1">Uncharacterized protein</fullName>
    </submittedName>
</protein>
<dbReference type="AlphaFoldDB" id="A0A8K0P9A6"/>
<keyword evidence="2" id="KW-1185">Reference proteome</keyword>
<evidence type="ECO:0000313" key="1">
    <source>
        <dbReference type="EMBL" id="KAG8235354.1"/>
    </source>
</evidence>
<dbReference type="Proteomes" id="UP000792457">
    <property type="component" value="Unassembled WGS sequence"/>
</dbReference>
<comment type="caution">
    <text evidence="1">The sequence shown here is derived from an EMBL/GenBank/DDBJ whole genome shotgun (WGS) entry which is preliminary data.</text>
</comment>
<name>A0A8K0P9A6_LADFU</name>
<accession>A0A8K0P9A6</accession>